<protein>
    <recommendedName>
        <fullName evidence="1">DUF5983 domain-containing protein</fullName>
    </recommendedName>
</protein>
<keyword evidence="3" id="KW-1185">Reference proteome</keyword>
<reference evidence="2 3" key="1">
    <citation type="journal article" date="2021" name="ISME Commun">
        <title>Automated analysis of genomic sequences facilitates high-throughput and comprehensive description of bacteria.</title>
        <authorList>
            <person name="Hitch T.C.A."/>
        </authorList>
    </citation>
    <scope>NUCLEOTIDE SEQUENCE [LARGE SCALE GENOMIC DNA]</scope>
    <source>
        <strain evidence="2 3">Sanger_04</strain>
    </source>
</reference>
<gene>
    <name evidence="2" type="ORF">OCV63_01470</name>
</gene>
<organism evidence="2 3">
    <name type="scientific">Laedolimicola ammoniilytica</name>
    <dbReference type="NCBI Taxonomy" id="2981771"/>
    <lineage>
        <taxon>Bacteria</taxon>
        <taxon>Bacillati</taxon>
        <taxon>Bacillota</taxon>
        <taxon>Clostridia</taxon>
        <taxon>Lachnospirales</taxon>
        <taxon>Lachnospiraceae</taxon>
        <taxon>Laedolimicola</taxon>
    </lineage>
</organism>
<dbReference type="RefSeq" id="WP_158361646.1">
    <property type="nucleotide sequence ID" value="NZ_JAOQKC010000002.1"/>
</dbReference>
<dbReference type="InterPro" id="IPR046025">
    <property type="entry name" value="DUF5983"/>
</dbReference>
<dbReference type="EMBL" id="JAOQKC010000002">
    <property type="protein sequence ID" value="MCU6695564.1"/>
    <property type="molecule type" value="Genomic_DNA"/>
</dbReference>
<comment type="caution">
    <text evidence="2">The sequence shown here is derived from an EMBL/GenBank/DDBJ whole genome shotgun (WGS) entry which is preliminary data.</text>
</comment>
<proteinExistence type="predicted"/>
<accession>A0ABT2RTC1</accession>
<dbReference type="Proteomes" id="UP001652461">
    <property type="component" value="Unassembled WGS sequence"/>
</dbReference>
<feature type="domain" description="DUF5983" evidence="1">
    <location>
        <begin position="5"/>
        <end position="87"/>
    </location>
</feature>
<dbReference type="Pfam" id="PF19419">
    <property type="entry name" value="DUF5983"/>
    <property type="match status" value="1"/>
</dbReference>
<evidence type="ECO:0000313" key="2">
    <source>
        <dbReference type="EMBL" id="MCU6695564.1"/>
    </source>
</evidence>
<sequence length="90" mass="10747">MIKRYLDICTSHLRKETLDGLQPDKWPYSYSYKEGVFITVCDDDDNFMAALPEDLQILIRYAWNHNIQLIRLDRDAAESEELPRYDWSSM</sequence>
<name>A0ABT2RTC1_9FIRM</name>
<evidence type="ECO:0000259" key="1">
    <source>
        <dbReference type="Pfam" id="PF19419"/>
    </source>
</evidence>
<evidence type="ECO:0000313" key="3">
    <source>
        <dbReference type="Proteomes" id="UP001652461"/>
    </source>
</evidence>